<dbReference type="Ensembl" id="ENSLLTT00000006082.1">
    <property type="protein sequence ID" value="ENSLLTP00000005844.1"/>
    <property type="gene ID" value="ENSLLTG00000004472.1"/>
</dbReference>
<reference evidence="1" key="1">
    <citation type="submission" date="2025-08" db="UniProtKB">
        <authorList>
            <consortium name="Ensembl"/>
        </authorList>
    </citation>
    <scope>IDENTIFICATION</scope>
</reference>
<name>A0A8C5RND1_LATLA</name>
<keyword evidence="2" id="KW-1185">Reference proteome</keyword>
<evidence type="ECO:0000313" key="2">
    <source>
        <dbReference type="Proteomes" id="UP000694406"/>
    </source>
</evidence>
<protein>
    <submittedName>
        <fullName evidence="1">Uncharacterized protein</fullName>
    </submittedName>
</protein>
<reference evidence="1" key="2">
    <citation type="submission" date="2025-09" db="UniProtKB">
        <authorList>
            <consortium name="Ensembl"/>
        </authorList>
    </citation>
    <scope>IDENTIFICATION</scope>
</reference>
<dbReference type="Proteomes" id="UP000694406">
    <property type="component" value="Unplaced"/>
</dbReference>
<organism evidence="1 2">
    <name type="scientific">Laticauda laticaudata</name>
    <name type="common">Blue-ringed sea krait</name>
    <name type="synonym">Blue-lipped sea krait</name>
    <dbReference type="NCBI Taxonomy" id="8630"/>
    <lineage>
        <taxon>Eukaryota</taxon>
        <taxon>Metazoa</taxon>
        <taxon>Chordata</taxon>
        <taxon>Craniata</taxon>
        <taxon>Vertebrata</taxon>
        <taxon>Euteleostomi</taxon>
        <taxon>Lepidosauria</taxon>
        <taxon>Squamata</taxon>
        <taxon>Bifurcata</taxon>
        <taxon>Unidentata</taxon>
        <taxon>Episquamata</taxon>
        <taxon>Toxicofera</taxon>
        <taxon>Serpentes</taxon>
        <taxon>Colubroidea</taxon>
        <taxon>Elapidae</taxon>
        <taxon>Laticaudinae</taxon>
        <taxon>Laticauda</taxon>
    </lineage>
</organism>
<accession>A0A8C5RND1</accession>
<sequence length="70" mass="8535">MWRARMCSGPAPGQWLRCRRFTFTYLYNTASIKNIKKKLTFIISTEKLKILFSFFWLDGQQTFYVRFIIR</sequence>
<evidence type="ECO:0000313" key="1">
    <source>
        <dbReference type="Ensembl" id="ENSLLTP00000005844.1"/>
    </source>
</evidence>
<proteinExistence type="predicted"/>
<dbReference type="AlphaFoldDB" id="A0A8C5RND1"/>